<dbReference type="InterPro" id="IPR050331">
    <property type="entry name" value="Zinc_finger"/>
</dbReference>
<dbReference type="AlphaFoldDB" id="A0A0L0CJL6"/>
<feature type="binding site" evidence="11">
    <location>
        <position position="9"/>
    </location>
    <ligand>
        <name>Zn(2+)</name>
        <dbReference type="ChEBI" id="CHEBI:29105"/>
    </ligand>
</feature>
<evidence type="ECO:0000256" key="10">
    <source>
        <dbReference type="PROSITE-ProRule" id="PRU00042"/>
    </source>
</evidence>
<evidence type="ECO:0000256" key="6">
    <source>
        <dbReference type="ARBA" id="ARBA00023015"/>
    </source>
</evidence>
<protein>
    <submittedName>
        <fullName evidence="14">Protein glass</fullName>
    </submittedName>
</protein>
<evidence type="ECO:0000259" key="12">
    <source>
        <dbReference type="PROSITE" id="PS50157"/>
    </source>
</evidence>
<dbReference type="EMBL" id="JRES01000301">
    <property type="protein sequence ID" value="KNC32603.1"/>
    <property type="molecule type" value="Genomic_DNA"/>
</dbReference>
<dbReference type="GO" id="GO:0002009">
    <property type="term" value="P:morphogenesis of an epithelium"/>
    <property type="evidence" value="ECO:0007669"/>
    <property type="project" value="UniProtKB-ARBA"/>
</dbReference>
<dbReference type="GO" id="GO:0048598">
    <property type="term" value="P:embryonic morphogenesis"/>
    <property type="evidence" value="ECO:0007669"/>
    <property type="project" value="UniProtKB-ARBA"/>
</dbReference>
<dbReference type="PROSITE" id="PS51915">
    <property type="entry name" value="ZAD"/>
    <property type="match status" value="1"/>
</dbReference>
<feature type="domain" description="C2H2-type" evidence="12">
    <location>
        <begin position="369"/>
        <end position="396"/>
    </location>
</feature>
<evidence type="ECO:0000313" key="15">
    <source>
        <dbReference type="Proteomes" id="UP000037069"/>
    </source>
</evidence>
<dbReference type="FunFam" id="3.30.160.60:FF:000624">
    <property type="entry name" value="zinc finger protein 697"/>
    <property type="match status" value="1"/>
</dbReference>
<evidence type="ECO:0000256" key="7">
    <source>
        <dbReference type="ARBA" id="ARBA00023125"/>
    </source>
</evidence>
<dbReference type="Pfam" id="PF07776">
    <property type="entry name" value="zf-AD"/>
    <property type="match status" value="1"/>
</dbReference>
<organism evidence="14 15">
    <name type="scientific">Lucilia cuprina</name>
    <name type="common">Green bottle fly</name>
    <name type="synonym">Australian sheep blowfly</name>
    <dbReference type="NCBI Taxonomy" id="7375"/>
    <lineage>
        <taxon>Eukaryota</taxon>
        <taxon>Metazoa</taxon>
        <taxon>Ecdysozoa</taxon>
        <taxon>Arthropoda</taxon>
        <taxon>Hexapoda</taxon>
        <taxon>Insecta</taxon>
        <taxon>Pterygota</taxon>
        <taxon>Neoptera</taxon>
        <taxon>Endopterygota</taxon>
        <taxon>Diptera</taxon>
        <taxon>Brachycera</taxon>
        <taxon>Muscomorpha</taxon>
        <taxon>Oestroidea</taxon>
        <taxon>Calliphoridae</taxon>
        <taxon>Luciliinae</taxon>
        <taxon>Lucilia</taxon>
    </lineage>
</organism>
<dbReference type="InterPro" id="IPR012934">
    <property type="entry name" value="Znf_AD"/>
</dbReference>
<dbReference type="PROSITE" id="PS50157">
    <property type="entry name" value="ZINC_FINGER_C2H2_2"/>
    <property type="match status" value="5"/>
</dbReference>
<dbReference type="OMA" id="YEGICES"/>
<keyword evidence="4 10" id="KW-0863">Zinc-finger</keyword>
<dbReference type="SMART" id="SM00355">
    <property type="entry name" value="ZnF_C2H2"/>
    <property type="match status" value="5"/>
</dbReference>
<evidence type="ECO:0000256" key="3">
    <source>
        <dbReference type="ARBA" id="ARBA00022737"/>
    </source>
</evidence>
<dbReference type="FunFam" id="3.30.160.60:FF:000325">
    <property type="entry name" value="ZFP90 zinc finger protein"/>
    <property type="match status" value="1"/>
</dbReference>
<dbReference type="PROSITE" id="PS00028">
    <property type="entry name" value="ZINC_FINGER_C2H2_1"/>
    <property type="match status" value="5"/>
</dbReference>
<feature type="binding site" evidence="11">
    <location>
        <position position="71"/>
    </location>
    <ligand>
        <name>Zn(2+)</name>
        <dbReference type="ChEBI" id="CHEBI:29105"/>
    </ligand>
</feature>
<dbReference type="InterPro" id="IPR036236">
    <property type="entry name" value="Znf_C2H2_sf"/>
</dbReference>
<dbReference type="GO" id="GO:0005634">
    <property type="term" value="C:nucleus"/>
    <property type="evidence" value="ECO:0007669"/>
    <property type="project" value="UniProtKB-SubCell"/>
</dbReference>
<keyword evidence="5 11" id="KW-0862">Zinc</keyword>
<dbReference type="GO" id="GO:0003677">
    <property type="term" value="F:DNA binding"/>
    <property type="evidence" value="ECO:0007669"/>
    <property type="project" value="UniProtKB-KW"/>
</dbReference>
<dbReference type="FunFam" id="3.30.160.60:FF:000100">
    <property type="entry name" value="Zinc finger 45-like"/>
    <property type="match status" value="1"/>
</dbReference>
<dbReference type="SMART" id="SM00868">
    <property type="entry name" value="zf-AD"/>
    <property type="match status" value="2"/>
</dbReference>
<dbReference type="PANTHER" id="PTHR16515">
    <property type="entry name" value="PR DOMAIN ZINC FINGER PROTEIN"/>
    <property type="match status" value="1"/>
</dbReference>
<dbReference type="Gene3D" id="3.40.1800.20">
    <property type="match status" value="1"/>
</dbReference>
<comment type="caution">
    <text evidence="14">The sequence shown here is derived from an EMBL/GenBank/DDBJ whole genome shotgun (WGS) entry which is preliminary data.</text>
</comment>
<gene>
    <name evidence="14" type="ORF">FF38_13077</name>
</gene>
<evidence type="ECO:0000256" key="4">
    <source>
        <dbReference type="ARBA" id="ARBA00022771"/>
    </source>
</evidence>
<proteinExistence type="predicted"/>
<evidence type="ECO:0000256" key="2">
    <source>
        <dbReference type="ARBA" id="ARBA00022723"/>
    </source>
</evidence>
<dbReference type="SUPFAM" id="SSF57667">
    <property type="entry name" value="beta-beta-alpha zinc fingers"/>
    <property type="match status" value="3"/>
</dbReference>
<feature type="domain" description="C2H2-type" evidence="12">
    <location>
        <begin position="341"/>
        <end position="368"/>
    </location>
</feature>
<dbReference type="Pfam" id="PF00096">
    <property type="entry name" value="zf-C2H2"/>
    <property type="match status" value="4"/>
</dbReference>
<feature type="domain" description="C2H2-type" evidence="12">
    <location>
        <begin position="285"/>
        <end position="312"/>
    </location>
</feature>
<evidence type="ECO:0000256" key="1">
    <source>
        <dbReference type="ARBA" id="ARBA00004123"/>
    </source>
</evidence>
<dbReference type="FunFam" id="3.30.160.60:FF:000621">
    <property type="entry name" value="FLT3-interacting zinc finger 1"/>
    <property type="match status" value="1"/>
</dbReference>
<feature type="domain" description="ZAD" evidence="13">
    <location>
        <begin position="7"/>
        <end position="98"/>
    </location>
</feature>
<keyword evidence="2 11" id="KW-0479">Metal-binding</keyword>
<feature type="binding site" evidence="11">
    <location>
        <position position="74"/>
    </location>
    <ligand>
        <name>Zn(2+)</name>
        <dbReference type="ChEBI" id="CHEBI:29105"/>
    </ligand>
</feature>
<dbReference type="Proteomes" id="UP000037069">
    <property type="component" value="Unassembled WGS sequence"/>
</dbReference>
<evidence type="ECO:0000313" key="14">
    <source>
        <dbReference type="EMBL" id="KNC32603.1"/>
    </source>
</evidence>
<reference evidence="14 15" key="1">
    <citation type="journal article" date="2015" name="Nat. Commun.">
        <title>Lucilia cuprina genome unlocks parasitic fly biology to underpin future interventions.</title>
        <authorList>
            <person name="Anstead C.A."/>
            <person name="Korhonen P.K."/>
            <person name="Young N.D."/>
            <person name="Hall R.S."/>
            <person name="Jex A.R."/>
            <person name="Murali S.C."/>
            <person name="Hughes D.S."/>
            <person name="Lee S.F."/>
            <person name="Perry T."/>
            <person name="Stroehlein A.J."/>
            <person name="Ansell B.R."/>
            <person name="Breugelmans B."/>
            <person name="Hofmann A."/>
            <person name="Qu J."/>
            <person name="Dugan S."/>
            <person name="Lee S.L."/>
            <person name="Chao H."/>
            <person name="Dinh H."/>
            <person name="Han Y."/>
            <person name="Doddapaneni H.V."/>
            <person name="Worley K.C."/>
            <person name="Muzny D.M."/>
            <person name="Ioannidis P."/>
            <person name="Waterhouse R.M."/>
            <person name="Zdobnov E.M."/>
            <person name="James P.J."/>
            <person name="Bagnall N.H."/>
            <person name="Kotze A.C."/>
            <person name="Gibbs R.A."/>
            <person name="Richards S."/>
            <person name="Batterham P."/>
            <person name="Gasser R.B."/>
        </authorList>
    </citation>
    <scope>NUCLEOTIDE SEQUENCE [LARGE SCALE GENOMIC DNA]</scope>
    <source>
        <strain evidence="14 15">LS</strain>
        <tissue evidence="14">Full body</tissue>
    </source>
</reference>
<dbReference type="PANTHER" id="PTHR16515:SF66">
    <property type="entry name" value="C2H2-TYPE DOMAIN-CONTAINING PROTEIN"/>
    <property type="match status" value="1"/>
</dbReference>
<dbReference type="Gene3D" id="3.30.160.60">
    <property type="entry name" value="Classic Zinc Finger"/>
    <property type="match status" value="5"/>
</dbReference>
<sequence length="443" mass="51545">MSTKSTDKCRLCLVETEIAKTYELFKNNGGISFKTEADQNDEFSNLKLYEKVEYCCGVRLHNKKHMPTRICGKCFNTVHMWFNFRQMCYNSQVFLTTQSQDVVDIDQELEDLKTIRTKLNQKPQDVIECLDAADNSEVGAIIYEEIDNDGDDEGNYLDSHFELDDDDLIDDEENVKNVMVKTEPSKKYEIDVANLKLENMPDNGDLLEALTADDYNEALAYLNAEDDEELEEFIDHCATKNMTIRQLNAKALTKCKPKINKPKPKTNVKEEKTQKTIKLPKPSTFMCNICGNVYSKKPLFQHHMRMHSDVKPYQCELCDKSYRIMSDLRNHMYRHTGEKPFKCKYCDRHFMDRSSRHRHERIHTNSRPYKCNICTKSFSYSAILKNHLKLHSGEKDYICSICNKSFTLAHQLKAHMLTISHKQKEAAFEASGYKILYETAVDI</sequence>
<dbReference type="SUPFAM" id="SSF57716">
    <property type="entry name" value="Glucocorticoid receptor-like (DNA-binding domain)"/>
    <property type="match status" value="1"/>
</dbReference>
<name>A0A0L0CJL6_LUCCU</name>
<keyword evidence="8" id="KW-0804">Transcription</keyword>
<keyword evidence="15" id="KW-1185">Reference proteome</keyword>
<keyword evidence="3" id="KW-0677">Repeat</keyword>
<dbReference type="InterPro" id="IPR013087">
    <property type="entry name" value="Znf_C2H2_type"/>
</dbReference>
<accession>A0A0L0CJL6</accession>
<evidence type="ECO:0000256" key="11">
    <source>
        <dbReference type="PROSITE-ProRule" id="PRU01263"/>
    </source>
</evidence>
<evidence type="ECO:0000259" key="13">
    <source>
        <dbReference type="PROSITE" id="PS51915"/>
    </source>
</evidence>
<dbReference type="GO" id="GO:0010468">
    <property type="term" value="P:regulation of gene expression"/>
    <property type="evidence" value="ECO:0007669"/>
    <property type="project" value="TreeGrafter"/>
</dbReference>
<evidence type="ECO:0000256" key="9">
    <source>
        <dbReference type="ARBA" id="ARBA00023242"/>
    </source>
</evidence>
<keyword evidence="6" id="KW-0805">Transcription regulation</keyword>
<evidence type="ECO:0000256" key="5">
    <source>
        <dbReference type="ARBA" id="ARBA00022833"/>
    </source>
</evidence>
<dbReference type="GO" id="GO:0008270">
    <property type="term" value="F:zinc ion binding"/>
    <property type="evidence" value="ECO:0007669"/>
    <property type="project" value="UniProtKB-UniRule"/>
</dbReference>
<feature type="binding site" evidence="11">
    <location>
        <position position="12"/>
    </location>
    <ligand>
        <name>Zn(2+)</name>
        <dbReference type="ChEBI" id="CHEBI:29105"/>
    </ligand>
</feature>
<feature type="domain" description="C2H2-type" evidence="12">
    <location>
        <begin position="313"/>
        <end position="340"/>
    </location>
</feature>
<dbReference type="OrthoDB" id="8117402at2759"/>
<feature type="domain" description="C2H2-type" evidence="12">
    <location>
        <begin position="397"/>
        <end position="426"/>
    </location>
</feature>
<evidence type="ECO:0000256" key="8">
    <source>
        <dbReference type="ARBA" id="ARBA00023163"/>
    </source>
</evidence>
<keyword evidence="9" id="KW-0539">Nucleus</keyword>
<comment type="subcellular location">
    <subcellularLocation>
        <location evidence="1">Nucleus</location>
    </subcellularLocation>
</comment>
<keyword evidence="7" id="KW-0238">DNA-binding</keyword>